<reference evidence="1 2" key="1">
    <citation type="submission" date="2019-11" db="EMBL/GenBank/DDBJ databases">
        <title>Novel species isolated from a subtropical stream in China.</title>
        <authorList>
            <person name="Lu H."/>
        </authorList>
    </citation>
    <scope>NUCLEOTIDE SEQUENCE [LARGE SCALE GENOMIC DNA]</scope>
    <source>
        <strain evidence="1 2">FT25W</strain>
    </source>
</reference>
<sequence>MNFLFQSALPTAPVARLSTYTAPPADWAMQFQVSLNEEHVFLTILRDGAVCVELGERVHHYSLLLLARRRLEDARRGLDRDSQGWIDIEQLTRMLGLDSNYFNLQMLRARRQVLQALPLDCGAPVVIERRRGEVRFGGFRIGIVRGASVEAQGAPAHGVVVIARNEA</sequence>
<name>A0A6L5QLW1_9BURK</name>
<accession>A0A6L5QLW1</accession>
<comment type="caution">
    <text evidence="1">The sequence shown here is derived from an EMBL/GenBank/DDBJ whole genome shotgun (WGS) entry which is preliminary data.</text>
</comment>
<dbReference type="RefSeq" id="WP_154366077.1">
    <property type="nucleotide sequence ID" value="NZ_WKJM01000016.1"/>
</dbReference>
<evidence type="ECO:0000313" key="2">
    <source>
        <dbReference type="Proteomes" id="UP000481037"/>
    </source>
</evidence>
<proteinExistence type="predicted"/>
<organism evidence="1 2">
    <name type="scientific">Duganella alba</name>
    <dbReference type="NCBI Taxonomy" id="2666081"/>
    <lineage>
        <taxon>Bacteria</taxon>
        <taxon>Pseudomonadati</taxon>
        <taxon>Pseudomonadota</taxon>
        <taxon>Betaproteobacteria</taxon>
        <taxon>Burkholderiales</taxon>
        <taxon>Oxalobacteraceae</taxon>
        <taxon>Telluria group</taxon>
        <taxon>Duganella</taxon>
    </lineage>
</organism>
<protein>
    <submittedName>
        <fullName evidence="1">Uncharacterized protein</fullName>
    </submittedName>
</protein>
<gene>
    <name evidence="1" type="ORF">GJ697_19055</name>
</gene>
<dbReference type="AlphaFoldDB" id="A0A6L5QLW1"/>
<evidence type="ECO:0000313" key="1">
    <source>
        <dbReference type="EMBL" id="MRX09941.1"/>
    </source>
</evidence>
<dbReference type="Proteomes" id="UP000481037">
    <property type="component" value="Unassembled WGS sequence"/>
</dbReference>
<dbReference type="EMBL" id="WKJM01000016">
    <property type="protein sequence ID" value="MRX09941.1"/>
    <property type="molecule type" value="Genomic_DNA"/>
</dbReference>
<keyword evidence="2" id="KW-1185">Reference proteome</keyword>